<keyword evidence="6" id="KW-1185">Reference proteome</keyword>
<dbReference type="PANTHER" id="PTHR43639:SF1">
    <property type="entry name" value="SHORT-CHAIN DEHYDROGENASE_REDUCTASE FAMILY PROTEIN"/>
    <property type="match status" value="1"/>
</dbReference>
<evidence type="ECO:0000256" key="2">
    <source>
        <dbReference type="ARBA" id="ARBA00023002"/>
    </source>
</evidence>
<reference evidence="4 7" key="2">
    <citation type="submission" date="2019-12" db="EMBL/GenBank/DDBJ databases">
        <title>Draft genome sequence of Labilibaculum sp. strain 44 isolated from deep waters of Black Sea.</title>
        <authorList>
            <person name="Yadav S."/>
            <person name="Villanueva L."/>
        </authorList>
    </citation>
    <scope>NUCLEOTIDE SEQUENCE [LARGE SCALE GENOMIC DNA]</scope>
    <source>
        <strain evidence="4 7">44</strain>
    </source>
</reference>
<keyword evidence="2" id="KW-0560">Oxidoreductase</keyword>
<dbReference type="InterPro" id="IPR036291">
    <property type="entry name" value="NAD(P)-bd_dom_sf"/>
</dbReference>
<dbReference type="AlphaFoldDB" id="A0A7M4DAU2"/>
<evidence type="ECO:0000313" key="4">
    <source>
        <dbReference type="EMBL" id="MUP39771.1"/>
    </source>
</evidence>
<dbReference type="EMBL" id="WOTW01000060">
    <property type="protein sequence ID" value="MUP39771.1"/>
    <property type="molecule type" value="Genomic_DNA"/>
</dbReference>
<dbReference type="Gene3D" id="3.40.50.720">
    <property type="entry name" value="NAD(P)-binding Rossmann-like Domain"/>
    <property type="match status" value="1"/>
</dbReference>
<protein>
    <submittedName>
        <fullName evidence="4">SDR family NAD(P)-dependent oxidoreductase</fullName>
    </submittedName>
</protein>
<dbReference type="PRINTS" id="PR00081">
    <property type="entry name" value="GDHRDH"/>
</dbReference>
<dbReference type="GO" id="GO:0016491">
    <property type="term" value="F:oxidoreductase activity"/>
    <property type="evidence" value="ECO:0007669"/>
    <property type="project" value="UniProtKB-KW"/>
</dbReference>
<dbReference type="Pfam" id="PF00106">
    <property type="entry name" value="adh_short"/>
    <property type="match status" value="1"/>
</dbReference>
<dbReference type="Proteomes" id="UP000285951">
    <property type="component" value="Unassembled WGS sequence"/>
</dbReference>
<sequence length="246" mass="27099">MITTEKMTCKTALITGAAKRIGKSIAIHMAKNGFSIAIHYNSSKNDAISLQTDLVNKYPEQKFKIFKSDLNSAQDTDRLIDKVLLHFEKIDVLINNASVFDSGVIQETSVKLFQDQMNVNLLAPFILSRDYAMNSENGLIINLLDTRIASYSNLYAAYSLSKVGLAHLTKMAALEFAPKIRVNGIAPGATLPPVDQGEEYLQRLAEKTPMKISGGIEPILQSLDYILANQNLTGQILYCDGGEQLL</sequence>
<dbReference type="EMBL" id="QTZN02000060">
    <property type="protein sequence ID" value="MVB08976.1"/>
    <property type="molecule type" value="Genomic_DNA"/>
</dbReference>
<comment type="similarity">
    <text evidence="1 3">Belongs to the short-chain dehydrogenases/reductases (SDR) family.</text>
</comment>
<dbReference type="SUPFAM" id="SSF51735">
    <property type="entry name" value="NAD(P)-binding Rossmann-fold domains"/>
    <property type="match status" value="1"/>
</dbReference>
<evidence type="ECO:0000256" key="3">
    <source>
        <dbReference type="RuleBase" id="RU000363"/>
    </source>
</evidence>
<reference evidence="5 6" key="1">
    <citation type="submission" date="2019-11" db="EMBL/GenBank/DDBJ databases">
        <title>Draft genome sequence of Labilibaculum sp. strain SYP isolated from Black Sea.</title>
        <authorList>
            <person name="Yadav S."/>
            <person name="Villanueva L."/>
        </authorList>
    </citation>
    <scope>NUCLEOTIDE SEQUENCE [LARGE SCALE GENOMIC DNA]</scope>
    <source>
        <strain evidence="5 6">44</strain>
    </source>
</reference>
<evidence type="ECO:0000313" key="6">
    <source>
        <dbReference type="Proteomes" id="UP000285951"/>
    </source>
</evidence>
<gene>
    <name evidence="5" type="ORF">DWB62_018315</name>
    <name evidence="4" type="ORF">GNY23_18315</name>
</gene>
<comment type="caution">
    <text evidence="4">The sequence shown here is derived from an EMBL/GenBank/DDBJ whole genome shotgun (WGS) entry which is preliminary data.</text>
</comment>
<accession>A0A7M4DAU2</accession>
<dbReference type="Proteomes" id="UP000462449">
    <property type="component" value="Unassembled WGS sequence"/>
</dbReference>
<evidence type="ECO:0000313" key="5">
    <source>
        <dbReference type="EMBL" id="MVB08976.1"/>
    </source>
</evidence>
<dbReference type="OrthoDB" id="597510at2"/>
<dbReference type="PANTHER" id="PTHR43639">
    <property type="entry name" value="OXIDOREDUCTASE, SHORT-CHAIN DEHYDROGENASE/REDUCTASE FAMILY (AFU_ORTHOLOGUE AFUA_5G02870)"/>
    <property type="match status" value="1"/>
</dbReference>
<evidence type="ECO:0000256" key="1">
    <source>
        <dbReference type="ARBA" id="ARBA00006484"/>
    </source>
</evidence>
<dbReference type="PRINTS" id="PR00080">
    <property type="entry name" value="SDRFAMILY"/>
</dbReference>
<name>A0A7M4DAU2_9BACT</name>
<evidence type="ECO:0000313" key="7">
    <source>
        <dbReference type="Proteomes" id="UP000462449"/>
    </source>
</evidence>
<organism evidence="4 7">
    <name type="scientific">Labilibaculum euxinus</name>
    <dbReference type="NCBI Taxonomy" id="2686357"/>
    <lineage>
        <taxon>Bacteria</taxon>
        <taxon>Pseudomonadati</taxon>
        <taxon>Bacteroidota</taxon>
        <taxon>Bacteroidia</taxon>
        <taxon>Marinilabiliales</taxon>
        <taxon>Marinifilaceae</taxon>
        <taxon>Labilibaculum</taxon>
    </lineage>
</organism>
<proteinExistence type="inferred from homology"/>
<dbReference type="InterPro" id="IPR002347">
    <property type="entry name" value="SDR_fam"/>
</dbReference>